<name>A0A5S5BRB0_9BACL</name>
<organism evidence="1 2">
    <name type="scientific">Paenibacillus methanolicus</name>
    <dbReference type="NCBI Taxonomy" id="582686"/>
    <lineage>
        <taxon>Bacteria</taxon>
        <taxon>Bacillati</taxon>
        <taxon>Bacillota</taxon>
        <taxon>Bacilli</taxon>
        <taxon>Bacillales</taxon>
        <taxon>Paenibacillaceae</taxon>
        <taxon>Paenibacillus</taxon>
    </lineage>
</organism>
<keyword evidence="2" id="KW-1185">Reference proteome</keyword>
<reference evidence="1 2" key="1">
    <citation type="submission" date="2019-07" db="EMBL/GenBank/DDBJ databases">
        <title>Genomic Encyclopedia of Type Strains, Phase III (KMG-III): the genomes of soil and plant-associated and newly described type strains.</title>
        <authorList>
            <person name="Whitman W."/>
        </authorList>
    </citation>
    <scope>NUCLEOTIDE SEQUENCE [LARGE SCALE GENOMIC DNA]</scope>
    <source>
        <strain evidence="1 2">BL24</strain>
    </source>
</reference>
<evidence type="ECO:0000313" key="1">
    <source>
        <dbReference type="EMBL" id="TYP68908.1"/>
    </source>
</evidence>
<comment type="caution">
    <text evidence="1">The sequence shown here is derived from an EMBL/GenBank/DDBJ whole genome shotgun (WGS) entry which is preliminary data.</text>
</comment>
<dbReference type="RefSeq" id="WP_187434528.1">
    <property type="nucleotide sequence ID" value="NZ_VNHS01000017.1"/>
</dbReference>
<dbReference type="EMBL" id="VNHS01000017">
    <property type="protein sequence ID" value="TYP68908.1"/>
    <property type="molecule type" value="Genomic_DNA"/>
</dbReference>
<evidence type="ECO:0008006" key="3">
    <source>
        <dbReference type="Google" id="ProtNLM"/>
    </source>
</evidence>
<proteinExistence type="predicted"/>
<gene>
    <name evidence="1" type="ORF">BCM02_11726</name>
</gene>
<sequence length="53" mass="5944">MTVQSGNVISFNLGRCDVCGHRMENSFMRPWNGKDVCSPCIRQLNEEAELVNG</sequence>
<evidence type="ECO:0000313" key="2">
    <source>
        <dbReference type="Proteomes" id="UP000323257"/>
    </source>
</evidence>
<accession>A0A5S5BRB0</accession>
<dbReference type="AlphaFoldDB" id="A0A5S5BRB0"/>
<dbReference type="Proteomes" id="UP000323257">
    <property type="component" value="Unassembled WGS sequence"/>
</dbReference>
<protein>
    <recommendedName>
        <fullName evidence="3">Inhibitor of sigma-G Gin protein</fullName>
    </recommendedName>
</protein>